<dbReference type="InterPro" id="IPR006917">
    <property type="entry name" value="SOUL_heme-bd"/>
</dbReference>
<dbReference type="PROSITE" id="PS51257">
    <property type="entry name" value="PROKAR_LIPOPROTEIN"/>
    <property type="match status" value="1"/>
</dbReference>
<dbReference type="Proteomes" id="UP001279553">
    <property type="component" value="Unassembled WGS sequence"/>
</dbReference>
<accession>A0AAW9DQ66</accession>
<feature type="signal peptide" evidence="1">
    <location>
        <begin position="1"/>
        <end position="19"/>
    </location>
</feature>
<dbReference type="PANTHER" id="PTHR11220:SF58">
    <property type="entry name" value="SOUL HEME-BINDING FAMILY PROTEIN"/>
    <property type="match status" value="1"/>
</dbReference>
<feature type="chain" id="PRO_5043364852" evidence="1">
    <location>
        <begin position="20"/>
        <end position="212"/>
    </location>
</feature>
<dbReference type="Pfam" id="PF04832">
    <property type="entry name" value="SOUL"/>
    <property type="match status" value="1"/>
</dbReference>
<dbReference type="RefSeq" id="WP_319614053.1">
    <property type="nucleotide sequence ID" value="NZ_JAWXYB010000018.1"/>
</dbReference>
<name>A0AAW9DQ66_ACIAO</name>
<dbReference type="SUPFAM" id="SSF55136">
    <property type="entry name" value="Probable bacterial effector-binding domain"/>
    <property type="match status" value="1"/>
</dbReference>
<dbReference type="PANTHER" id="PTHR11220">
    <property type="entry name" value="HEME-BINDING PROTEIN-RELATED"/>
    <property type="match status" value="1"/>
</dbReference>
<reference evidence="2 3" key="1">
    <citation type="submission" date="2023-11" db="EMBL/GenBank/DDBJ databases">
        <title>MicrobeMod: A computational toolkit for identifying prokaryotic methylation and restriction-modification with nanopore sequencing.</title>
        <authorList>
            <person name="Crits-Christoph A."/>
            <person name="Kang S.C."/>
            <person name="Lee H."/>
            <person name="Ostrov N."/>
        </authorList>
    </citation>
    <scope>NUCLEOTIDE SEQUENCE [LARGE SCALE GENOMIC DNA]</scope>
    <source>
        <strain evidence="2 3">DSMZ 700</strain>
    </source>
</reference>
<dbReference type="EMBL" id="JAWXYB010000018">
    <property type="protein sequence ID" value="MDX5931135.1"/>
    <property type="molecule type" value="Genomic_DNA"/>
</dbReference>
<evidence type="ECO:0000313" key="2">
    <source>
        <dbReference type="EMBL" id="MDX5931135.1"/>
    </source>
</evidence>
<comment type="caution">
    <text evidence="2">The sequence shown here is derived from an EMBL/GenBank/DDBJ whole genome shotgun (WGS) entry which is preliminary data.</text>
</comment>
<keyword evidence="3" id="KW-1185">Reference proteome</keyword>
<dbReference type="AlphaFoldDB" id="A0AAW9DQ66"/>
<dbReference type="Gene3D" id="3.20.80.10">
    <property type="entry name" value="Regulatory factor, effector binding domain"/>
    <property type="match status" value="1"/>
</dbReference>
<protein>
    <submittedName>
        <fullName evidence="2">Heme-binding protein</fullName>
    </submittedName>
</protein>
<dbReference type="InterPro" id="IPR011256">
    <property type="entry name" value="Reg_factor_effector_dom_sf"/>
</dbReference>
<keyword evidence="1" id="KW-0732">Signal</keyword>
<gene>
    <name evidence="2" type="ORF">SIL87_10200</name>
</gene>
<evidence type="ECO:0000256" key="1">
    <source>
        <dbReference type="SAM" id="SignalP"/>
    </source>
</evidence>
<proteinExistence type="predicted"/>
<sequence>MKAKSIAPMVMSAALSACSVVGIRSGTPEPKYSVIGHVGTIEIRRYAPRIAAETTIAGSAEHARYQGFRRLAGYIFGGNKARAKIAMTAPVAQSASEKIAMTAPVAQSAAGAGAWTIRFFMPPGYTMETLPVPNDPQVHLVPVPPETYAVLRFSGVPSPAAVAREQARLLAALKSSVWQPDGEPTAWFYDPPWTIPFLRRNEAAVPVKREPG</sequence>
<evidence type="ECO:0000313" key="3">
    <source>
        <dbReference type="Proteomes" id="UP001279553"/>
    </source>
</evidence>
<organism evidence="2 3">
    <name type="scientific">Acidiphilium acidophilum</name>
    <name type="common">Thiobacillus acidophilus</name>
    <dbReference type="NCBI Taxonomy" id="76588"/>
    <lineage>
        <taxon>Bacteria</taxon>
        <taxon>Pseudomonadati</taxon>
        <taxon>Pseudomonadota</taxon>
        <taxon>Alphaproteobacteria</taxon>
        <taxon>Acetobacterales</taxon>
        <taxon>Acidocellaceae</taxon>
        <taxon>Acidiphilium</taxon>
    </lineage>
</organism>